<evidence type="ECO:0000256" key="2">
    <source>
        <dbReference type="ARBA" id="ARBA00022723"/>
    </source>
</evidence>
<dbReference type="Pfam" id="PF02746">
    <property type="entry name" value="MR_MLE_N"/>
    <property type="match status" value="1"/>
</dbReference>
<proteinExistence type="predicted"/>
<dbReference type="NCBIfam" id="TIGR01928">
    <property type="entry name" value="menC_lowGC_arch"/>
    <property type="match status" value="1"/>
</dbReference>
<keyword evidence="2" id="KW-0479">Metal-binding</keyword>
<dbReference type="InterPro" id="IPR010197">
    <property type="entry name" value="OSBS/NAAAR"/>
</dbReference>
<dbReference type="UniPathway" id="UPA01057">
    <property type="reaction ID" value="UER00165"/>
</dbReference>
<dbReference type="Pfam" id="PF13378">
    <property type="entry name" value="MR_MLE_C"/>
    <property type="match status" value="1"/>
</dbReference>
<gene>
    <name evidence="8" type="ORF">A9Q02_19495</name>
</gene>
<comment type="caution">
    <text evidence="8">The sequence shown here is derived from an EMBL/GenBank/DDBJ whole genome shotgun (WGS) entry which is preliminary data.</text>
</comment>
<sequence length="373" mass="40647">MKIEQIELRRIALPYVAPFETSGWRELASHALLVRVEADGVVGWGESPVGIGPWYNEETSSTAWVMAQEHLAPMLLASELNRPEDVAAVYARVRGNRMACAGFEFAVWDLFGRATGQSLRSMLGGQRERVEVGVSVGVQPDLDTLLRVVGDYVAAGYQRVKLKIKPGWDLEPTRLVRETWPDLRLQVDANSIYTLDHAAHLAKLDAYDLLLIEQPLAHDDIVDHAKLQRIVQTPICLDESIVSPDHARWALELRACGVINIKPSRVGGLHAARQIHDMAAAAGVPVWCGGMLETGIGRAANVALASLPNFTLPGDISASARYFARDIVTNPFVLNADSTLTVPDAPGSGADIDVDFLDQVTVEKVILRGRLAG</sequence>
<dbReference type="CDD" id="cd03317">
    <property type="entry name" value="NAAAR"/>
    <property type="match status" value="1"/>
</dbReference>
<dbReference type="GO" id="GO:0009234">
    <property type="term" value="P:menaquinone biosynthetic process"/>
    <property type="evidence" value="ECO:0007669"/>
    <property type="project" value="UniProtKB-UniRule"/>
</dbReference>
<keyword evidence="4" id="KW-0456">Lyase</keyword>
<dbReference type="EMBL" id="LYXE01000167">
    <property type="protein sequence ID" value="PDV97065.1"/>
    <property type="molecule type" value="Genomic_DNA"/>
</dbReference>
<organism evidence="8 9">
    <name type="scientific">Candidatus Chloroploca asiatica</name>
    <dbReference type="NCBI Taxonomy" id="1506545"/>
    <lineage>
        <taxon>Bacteria</taxon>
        <taxon>Bacillati</taxon>
        <taxon>Chloroflexota</taxon>
        <taxon>Chloroflexia</taxon>
        <taxon>Chloroflexales</taxon>
        <taxon>Chloroflexineae</taxon>
        <taxon>Oscillochloridaceae</taxon>
        <taxon>Candidatus Chloroploca</taxon>
    </lineage>
</organism>
<evidence type="ECO:0000256" key="4">
    <source>
        <dbReference type="ARBA" id="ARBA00023239"/>
    </source>
</evidence>
<keyword evidence="3" id="KW-0460">Magnesium</keyword>
<dbReference type="GO" id="GO:0016854">
    <property type="term" value="F:racemase and epimerase activity"/>
    <property type="evidence" value="ECO:0007669"/>
    <property type="project" value="UniProtKB-ARBA"/>
</dbReference>
<dbReference type="RefSeq" id="WP_097654822.1">
    <property type="nucleotide sequence ID" value="NZ_LYXE01000167.1"/>
</dbReference>
<evidence type="ECO:0000256" key="1">
    <source>
        <dbReference type="ARBA" id="ARBA00001968"/>
    </source>
</evidence>
<dbReference type="Proteomes" id="UP000220922">
    <property type="component" value="Unassembled WGS sequence"/>
</dbReference>
<dbReference type="SMART" id="SM00922">
    <property type="entry name" value="MR_MLE"/>
    <property type="match status" value="1"/>
</dbReference>
<dbReference type="SFLD" id="SFLDG00180">
    <property type="entry name" value="muconate_cycloisomerase"/>
    <property type="match status" value="1"/>
</dbReference>
<dbReference type="InterPro" id="IPR029065">
    <property type="entry name" value="Enolase_C-like"/>
</dbReference>
<dbReference type="PANTHER" id="PTHR48073:SF5">
    <property type="entry name" value="O-SUCCINYLBENZOATE SYNTHASE"/>
    <property type="match status" value="1"/>
</dbReference>
<dbReference type="InterPro" id="IPR036849">
    <property type="entry name" value="Enolase-like_C_sf"/>
</dbReference>
<dbReference type="InterPro" id="IPR013341">
    <property type="entry name" value="Mandelate_racemase_N_dom"/>
</dbReference>
<feature type="domain" description="Mandelate racemase/muconate lactonizing enzyme C-terminal" evidence="7">
    <location>
        <begin position="142"/>
        <end position="234"/>
    </location>
</feature>
<evidence type="ECO:0000313" key="8">
    <source>
        <dbReference type="EMBL" id="PDV97065.1"/>
    </source>
</evidence>
<dbReference type="OrthoDB" id="9774531at2"/>
<reference evidence="8 9" key="1">
    <citation type="submission" date="2016-05" db="EMBL/GenBank/DDBJ databases">
        <authorList>
            <person name="Lavstsen T."/>
            <person name="Jespersen J.S."/>
        </authorList>
    </citation>
    <scope>NUCLEOTIDE SEQUENCE [LARGE SCALE GENOMIC DNA]</scope>
    <source>
        <strain evidence="8 9">B7-9</strain>
    </source>
</reference>
<accession>A0A2H3KH25</accession>
<evidence type="ECO:0000259" key="7">
    <source>
        <dbReference type="SMART" id="SM00922"/>
    </source>
</evidence>
<evidence type="ECO:0000256" key="3">
    <source>
        <dbReference type="ARBA" id="ARBA00022842"/>
    </source>
</evidence>
<dbReference type="GO" id="GO:0046872">
    <property type="term" value="F:metal ion binding"/>
    <property type="evidence" value="ECO:0007669"/>
    <property type="project" value="UniProtKB-KW"/>
</dbReference>
<dbReference type="InterPro" id="IPR029017">
    <property type="entry name" value="Enolase-like_N"/>
</dbReference>
<keyword evidence="9" id="KW-1185">Reference proteome</keyword>
<dbReference type="SUPFAM" id="SSF51604">
    <property type="entry name" value="Enolase C-terminal domain-like"/>
    <property type="match status" value="1"/>
</dbReference>
<dbReference type="SUPFAM" id="SSF54826">
    <property type="entry name" value="Enolase N-terminal domain-like"/>
    <property type="match status" value="1"/>
</dbReference>
<evidence type="ECO:0000313" key="9">
    <source>
        <dbReference type="Proteomes" id="UP000220922"/>
    </source>
</evidence>
<dbReference type="SFLD" id="SFLDF00009">
    <property type="entry name" value="o-succinylbenzoate_synthase"/>
    <property type="match status" value="1"/>
</dbReference>
<comment type="cofactor">
    <cofactor evidence="1">
        <name>a divalent metal cation</name>
        <dbReference type="ChEBI" id="CHEBI:60240"/>
    </cofactor>
</comment>
<dbReference type="EC" id="4.2.1.113" evidence="5 6"/>
<dbReference type="SFLD" id="SFLDS00001">
    <property type="entry name" value="Enolase"/>
    <property type="match status" value="1"/>
</dbReference>
<dbReference type="GO" id="GO:0043748">
    <property type="term" value="F:O-succinylbenzoate synthase activity"/>
    <property type="evidence" value="ECO:0007669"/>
    <property type="project" value="UniProtKB-EC"/>
</dbReference>
<dbReference type="Gene3D" id="3.20.20.120">
    <property type="entry name" value="Enolase-like C-terminal domain"/>
    <property type="match status" value="1"/>
</dbReference>
<dbReference type="AlphaFoldDB" id="A0A2H3KH25"/>
<evidence type="ECO:0000256" key="6">
    <source>
        <dbReference type="NCBIfam" id="TIGR01928"/>
    </source>
</evidence>
<dbReference type="InterPro" id="IPR013342">
    <property type="entry name" value="Mandelate_racemase_C"/>
</dbReference>
<name>A0A2H3KH25_9CHLR</name>
<evidence type="ECO:0000256" key="5">
    <source>
        <dbReference type="ARBA" id="ARBA00029491"/>
    </source>
</evidence>
<dbReference type="Gene3D" id="3.30.390.10">
    <property type="entry name" value="Enolase-like, N-terminal domain"/>
    <property type="match status" value="1"/>
</dbReference>
<protein>
    <recommendedName>
        <fullName evidence="5 6">o-succinylbenzoate synthase</fullName>
        <ecNumber evidence="5 6">4.2.1.113</ecNumber>
    </recommendedName>
</protein>
<dbReference type="UniPathway" id="UPA00079"/>
<dbReference type="PANTHER" id="PTHR48073">
    <property type="entry name" value="O-SUCCINYLBENZOATE SYNTHASE-RELATED"/>
    <property type="match status" value="1"/>
</dbReference>